<feature type="compositionally biased region" description="Low complexity" evidence="7">
    <location>
        <begin position="169"/>
        <end position="188"/>
    </location>
</feature>
<dbReference type="Proteomes" id="UP000627984">
    <property type="component" value="Unassembled WGS sequence"/>
</dbReference>
<name>A0AA37F358_9ACTN</name>
<proteinExistence type="predicted"/>
<organism evidence="10 11">
    <name type="scientific">Planomonospora parontospora</name>
    <dbReference type="NCBI Taxonomy" id="58119"/>
    <lineage>
        <taxon>Bacteria</taxon>
        <taxon>Bacillati</taxon>
        <taxon>Actinomycetota</taxon>
        <taxon>Actinomycetes</taxon>
        <taxon>Streptosporangiales</taxon>
        <taxon>Streptosporangiaceae</taxon>
        <taxon>Planomonospora</taxon>
    </lineage>
</organism>
<protein>
    <recommendedName>
        <fullName evidence="9">Putative zinc-finger domain-containing protein</fullName>
    </recommendedName>
</protein>
<dbReference type="PANTHER" id="PTHR37461">
    <property type="entry name" value="ANTI-SIGMA-K FACTOR RSKA"/>
    <property type="match status" value="1"/>
</dbReference>
<dbReference type="RefSeq" id="WP_239319621.1">
    <property type="nucleotide sequence ID" value="NZ_BMQD01000003.1"/>
</dbReference>
<dbReference type="GO" id="GO:0016989">
    <property type="term" value="F:sigma factor antagonist activity"/>
    <property type="evidence" value="ECO:0007669"/>
    <property type="project" value="TreeGrafter"/>
</dbReference>
<dbReference type="GO" id="GO:0006417">
    <property type="term" value="P:regulation of translation"/>
    <property type="evidence" value="ECO:0007669"/>
    <property type="project" value="TreeGrafter"/>
</dbReference>
<gene>
    <name evidence="10" type="ORF">GCM10010126_11750</name>
</gene>
<evidence type="ECO:0000313" key="10">
    <source>
        <dbReference type="EMBL" id="GGK53853.1"/>
    </source>
</evidence>
<comment type="caution">
    <text evidence="10">The sequence shown here is derived from an EMBL/GenBank/DDBJ whole genome shotgun (WGS) entry which is preliminary data.</text>
</comment>
<dbReference type="AlphaFoldDB" id="A0AA37F358"/>
<evidence type="ECO:0000313" key="11">
    <source>
        <dbReference type="Proteomes" id="UP000627984"/>
    </source>
</evidence>
<evidence type="ECO:0000256" key="4">
    <source>
        <dbReference type="ARBA" id="ARBA00023015"/>
    </source>
</evidence>
<keyword evidence="2 8" id="KW-0812">Transmembrane</keyword>
<feature type="compositionally biased region" description="Basic and acidic residues" evidence="7">
    <location>
        <begin position="154"/>
        <end position="166"/>
    </location>
</feature>
<evidence type="ECO:0000256" key="1">
    <source>
        <dbReference type="ARBA" id="ARBA00004167"/>
    </source>
</evidence>
<dbReference type="GO" id="GO:0016020">
    <property type="term" value="C:membrane"/>
    <property type="evidence" value="ECO:0007669"/>
    <property type="project" value="UniProtKB-SubCell"/>
</dbReference>
<dbReference type="InterPro" id="IPR051474">
    <property type="entry name" value="Anti-sigma-K/W_factor"/>
</dbReference>
<dbReference type="Gene3D" id="1.10.10.1320">
    <property type="entry name" value="Anti-sigma factor, zinc-finger domain"/>
    <property type="match status" value="1"/>
</dbReference>
<dbReference type="InterPro" id="IPR027383">
    <property type="entry name" value="Znf_put"/>
</dbReference>
<feature type="compositionally biased region" description="Low complexity" evidence="7">
    <location>
        <begin position="117"/>
        <end position="136"/>
    </location>
</feature>
<feature type="domain" description="Putative zinc-finger" evidence="9">
    <location>
        <begin position="5"/>
        <end position="39"/>
    </location>
</feature>
<evidence type="ECO:0000256" key="7">
    <source>
        <dbReference type="SAM" id="MobiDB-lite"/>
    </source>
</evidence>
<feature type="transmembrane region" description="Helical" evidence="8">
    <location>
        <begin position="88"/>
        <end position="109"/>
    </location>
</feature>
<dbReference type="EMBL" id="BMQD01000003">
    <property type="protein sequence ID" value="GGK53853.1"/>
    <property type="molecule type" value="Genomic_DNA"/>
</dbReference>
<dbReference type="InterPro" id="IPR041916">
    <property type="entry name" value="Anti_sigma_zinc_sf"/>
</dbReference>
<dbReference type="PANTHER" id="PTHR37461:SF1">
    <property type="entry name" value="ANTI-SIGMA-K FACTOR RSKA"/>
    <property type="match status" value="1"/>
</dbReference>
<keyword evidence="3 8" id="KW-1133">Transmembrane helix</keyword>
<reference evidence="10" key="1">
    <citation type="journal article" date="2014" name="Int. J. Syst. Evol. Microbiol.">
        <title>Complete genome sequence of Corynebacterium casei LMG S-19264T (=DSM 44701T), isolated from a smear-ripened cheese.</title>
        <authorList>
            <consortium name="US DOE Joint Genome Institute (JGI-PGF)"/>
            <person name="Walter F."/>
            <person name="Albersmeier A."/>
            <person name="Kalinowski J."/>
            <person name="Ruckert C."/>
        </authorList>
    </citation>
    <scope>NUCLEOTIDE SEQUENCE</scope>
    <source>
        <strain evidence="10">JCM 3093</strain>
    </source>
</reference>
<comment type="subcellular location">
    <subcellularLocation>
        <location evidence="1">Membrane</location>
        <topology evidence="1">Single-pass membrane protein</topology>
    </subcellularLocation>
</comment>
<sequence length="298" mass="30425">MTMNCDEVRMSLGVYALGALDPEEHAAVEAHLAGCGECRAEAEELAGVAGFLGRVSQEDVVQVASPPRAVLDRLLDARTRRRRRTARTLLAVAASVVLAGVGGTVWMAAERSAPEMSAASAPDSGASAPSAAPGASQYGAFGEDASEDAASAPRDGDVSRKEREPSPDAAVQAAPSESAAQAAPSESAGPQIMLDAPQEPLVREEKKGAVRARVTAVPGAGATAVEVVVSGVAEGTRFRLDAVDAAGNRETAGSWTVDQAAYEESGPFRGSVTIPPGGVDRFELATVGGRVLLVVPAR</sequence>
<reference evidence="10" key="2">
    <citation type="submission" date="2022-09" db="EMBL/GenBank/DDBJ databases">
        <authorList>
            <person name="Sun Q."/>
            <person name="Ohkuma M."/>
        </authorList>
    </citation>
    <scope>NUCLEOTIDE SEQUENCE</scope>
    <source>
        <strain evidence="10">JCM 3093</strain>
    </source>
</reference>
<evidence type="ECO:0000256" key="2">
    <source>
        <dbReference type="ARBA" id="ARBA00022692"/>
    </source>
</evidence>
<keyword evidence="5 8" id="KW-0472">Membrane</keyword>
<evidence type="ECO:0000256" key="3">
    <source>
        <dbReference type="ARBA" id="ARBA00022989"/>
    </source>
</evidence>
<keyword evidence="6" id="KW-0804">Transcription</keyword>
<evidence type="ECO:0000256" key="5">
    <source>
        <dbReference type="ARBA" id="ARBA00023136"/>
    </source>
</evidence>
<evidence type="ECO:0000259" key="9">
    <source>
        <dbReference type="Pfam" id="PF13490"/>
    </source>
</evidence>
<evidence type="ECO:0000256" key="8">
    <source>
        <dbReference type="SAM" id="Phobius"/>
    </source>
</evidence>
<dbReference type="Pfam" id="PF13490">
    <property type="entry name" value="zf-HC2"/>
    <property type="match status" value="1"/>
</dbReference>
<feature type="region of interest" description="Disordered" evidence="7">
    <location>
        <begin position="117"/>
        <end position="191"/>
    </location>
</feature>
<keyword evidence="4" id="KW-0805">Transcription regulation</keyword>
<accession>A0AA37F358</accession>
<evidence type="ECO:0000256" key="6">
    <source>
        <dbReference type="ARBA" id="ARBA00023163"/>
    </source>
</evidence>